<dbReference type="InterPro" id="IPR046278">
    <property type="entry name" value="DUF6311"/>
</dbReference>
<keyword evidence="3" id="KW-1185">Reference proteome</keyword>
<dbReference type="Pfam" id="PF19830">
    <property type="entry name" value="DUF6311"/>
    <property type="match status" value="1"/>
</dbReference>
<accession>A0A120F7A1</accession>
<dbReference type="AlphaFoldDB" id="A0A120F7A1"/>
<sequence length="607" mass="64935">MPTSPTLAADQPPTAAPDARRGRRADLIVVIVAVVLAVWVTSGLWRDPDQRAITVNSSDQALFEWLLAFGGHAVTHGENPLFTHLLNVPDGVNLAVNTSITVYAVVFAPLTYLVGPPATFLVILTLNLAATALAWYWLLSRRLVASRLAAGVGALSIAFSPGMVAHANAHLNWTAGWLVPLLVAAVFALGRPGHWRRGGLLLGLLVAVAFSIAAEGLFFTALAIAVFLAVWALHPARRAEARAALPDFLRGLAVTALVAGVLLAYPLWLHFAGPQRFHGTGFDPVIHSEDIAAFGAYPSRSLAGALGWDTTLAPNPTEENSFFGLPLLLLTVACLGWLWRRASPGRRATLAALGVTAVVFAVLSWGPVAQWNGRRTGQLLPFGVLDDLPVVNAALPSRLALVVAPVIGVLLAYTIDRLRTTRPGRAAAWAWGAGFATALLPLLPTPLLTSVRPPVPEFVTAGTWRQYVSPGGVLTPIPLTLDVTPDGQRWQAYALAHRQGEFRLPAGFFLGPGGPDGRGRIGPPPRTFDTLMDQAGRTGLVPIVTEGSIRLSREDLRYWGVEAVVLPDEVHGAKYDLDEDALRRTATALLGEPRRVDDVWLWTVPTS</sequence>
<reference evidence="3" key="1">
    <citation type="submission" date="2016-06" db="EMBL/GenBank/DDBJ databases">
        <authorList>
            <person name="Varghese N."/>
            <person name="Submissions Spin"/>
        </authorList>
    </citation>
    <scope>NUCLEOTIDE SEQUENCE [LARGE SCALE GENOMIC DNA]</scope>
    <source>
        <strain evidence="3">DSM 44983</strain>
    </source>
</reference>
<evidence type="ECO:0000259" key="1">
    <source>
        <dbReference type="Pfam" id="PF19830"/>
    </source>
</evidence>
<organism evidence="2 3">
    <name type="scientific">Micromonospora rifamycinica</name>
    <dbReference type="NCBI Taxonomy" id="291594"/>
    <lineage>
        <taxon>Bacteria</taxon>
        <taxon>Bacillati</taxon>
        <taxon>Actinomycetota</taxon>
        <taxon>Actinomycetes</taxon>
        <taxon>Micromonosporales</taxon>
        <taxon>Micromonosporaceae</taxon>
        <taxon>Micromonospora</taxon>
    </lineage>
</organism>
<protein>
    <submittedName>
        <fullName evidence="2">Predicted membrane protein</fullName>
    </submittedName>
</protein>
<evidence type="ECO:0000313" key="2">
    <source>
        <dbReference type="EMBL" id="SCG80941.1"/>
    </source>
</evidence>
<dbReference type="RefSeq" id="WP_067314461.1">
    <property type="nucleotide sequence ID" value="NZ_LRMV01000206.1"/>
</dbReference>
<evidence type="ECO:0000313" key="3">
    <source>
        <dbReference type="Proteomes" id="UP000198226"/>
    </source>
</evidence>
<dbReference type="Proteomes" id="UP000198226">
    <property type="component" value="Chromosome I"/>
</dbReference>
<gene>
    <name evidence="2" type="ORF">GA0070623_5311</name>
</gene>
<proteinExistence type="predicted"/>
<dbReference type="OrthoDB" id="3320248at2"/>
<dbReference type="EMBL" id="LT607752">
    <property type="protein sequence ID" value="SCG80941.1"/>
    <property type="molecule type" value="Genomic_DNA"/>
</dbReference>
<name>A0A120F7A1_9ACTN</name>
<feature type="domain" description="DUF6311" evidence="1">
    <location>
        <begin position="80"/>
        <end position="376"/>
    </location>
</feature>